<evidence type="ECO:0000313" key="13">
    <source>
        <dbReference type="Proteomes" id="UP000061010"/>
    </source>
</evidence>
<evidence type="ECO:0000259" key="11">
    <source>
        <dbReference type="Pfam" id="PF07715"/>
    </source>
</evidence>
<keyword evidence="12" id="KW-0675">Receptor</keyword>
<evidence type="ECO:0000256" key="6">
    <source>
        <dbReference type="ARBA" id="ARBA00023136"/>
    </source>
</evidence>
<evidence type="ECO:0000256" key="7">
    <source>
        <dbReference type="ARBA" id="ARBA00023237"/>
    </source>
</evidence>
<comment type="subcellular location">
    <subcellularLocation>
        <location evidence="1 8">Cell outer membrane</location>
        <topology evidence="1 8">Multi-pass membrane protein</topology>
    </subcellularLocation>
</comment>
<dbReference type="InterPro" id="IPR012910">
    <property type="entry name" value="Plug_dom"/>
</dbReference>
<evidence type="ECO:0000256" key="1">
    <source>
        <dbReference type="ARBA" id="ARBA00004571"/>
    </source>
</evidence>
<keyword evidence="4 8" id="KW-0812">Transmembrane</keyword>
<dbReference type="SUPFAM" id="SSF56935">
    <property type="entry name" value="Porins"/>
    <property type="match status" value="1"/>
</dbReference>
<feature type="domain" description="TonB-dependent receptor plug" evidence="11">
    <location>
        <begin position="98"/>
        <end position="194"/>
    </location>
</feature>
<keyword evidence="6 8" id="KW-0472">Membrane</keyword>
<dbReference type="InterPro" id="IPR036942">
    <property type="entry name" value="Beta-barrel_TonB_sf"/>
</dbReference>
<dbReference type="PANTHER" id="PTHR40980:SF4">
    <property type="entry name" value="TONB-DEPENDENT RECEPTOR-LIKE BETA-BARREL DOMAIN-CONTAINING PROTEIN"/>
    <property type="match status" value="1"/>
</dbReference>
<evidence type="ECO:0000256" key="3">
    <source>
        <dbReference type="ARBA" id="ARBA00022452"/>
    </source>
</evidence>
<keyword evidence="5 9" id="KW-0798">TonB box</keyword>
<dbReference type="Gene3D" id="2.170.130.10">
    <property type="entry name" value="TonB-dependent receptor, plug domain"/>
    <property type="match status" value="1"/>
</dbReference>
<evidence type="ECO:0000256" key="9">
    <source>
        <dbReference type="RuleBase" id="RU003357"/>
    </source>
</evidence>
<evidence type="ECO:0000256" key="4">
    <source>
        <dbReference type="ARBA" id="ARBA00022692"/>
    </source>
</evidence>
<dbReference type="PROSITE" id="PS52016">
    <property type="entry name" value="TONB_DEPENDENT_REC_3"/>
    <property type="match status" value="1"/>
</dbReference>
<dbReference type="Pfam" id="PF00593">
    <property type="entry name" value="TonB_dep_Rec_b-barrel"/>
    <property type="match status" value="1"/>
</dbReference>
<evidence type="ECO:0000256" key="2">
    <source>
        <dbReference type="ARBA" id="ARBA00022448"/>
    </source>
</evidence>
<dbReference type="Gene3D" id="2.40.170.20">
    <property type="entry name" value="TonB-dependent receptor, beta-barrel domain"/>
    <property type="match status" value="1"/>
</dbReference>
<keyword evidence="7 8" id="KW-0998">Cell outer membrane</keyword>
<reference evidence="12 13" key="1">
    <citation type="journal article" date="2015" name="Genome Announc.">
        <title>Complete Genome Sequencing of Stenotrophomonas acidaminiphila ZAC14D2_NAIMI4_2, a Multidrug-Resistant Strain Isolated from Sediments of a Polluted River in Mexico, Uncovers New Antibiotic Resistance Genes and a Novel Class-II Lasso Peptide Biosynthesis Gene Cluster.</title>
        <authorList>
            <person name="Vinuesa P."/>
            <person name="Ochoa-Sanchez L.E."/>
        </authorList>
    </citation>
    <scope>NUCLEOTIDE SEQUENCE [LARGE SCALE GENOMIC DNA]</scope>
    <source>
        <strain evidence="12 13">ZAC14D2_NAIMI4_2</strain>
    </source>
</reference>
<dbReference type="GO" id="GO:0009279">
    <property type="term" value="C:cell outer membrane"/>
    <property type="evidence" value="ECO:0007669"/>
    <property type="project" value="UniProtKB-SubCell"/>
</dbReference>
<accession>A0A0S1AZ36</accession>
<dbReference type="KEGG" id="sacz:AOT14_16810"/>
<dbReference type="InterPro" id="IPR000531">
    <property type="entry name" value="Beta-barrel_TonB"/>
</dbReference>
<evidence type="ECO:0000256" key="8">
    <source>
        <dbReference type="PROSITE-ProRule" id="PRU01360"/>
    </source>
</evidence>
<dbReference type="PATRIC" id="fig|128780.6.peg.1685"/>
<dbReference type="InterPro" id="IPR037066">
    <property type="entry name" value="Plug_dom_sf"/>
</dbReference>
<name>A0A0S1AZ36_9GAMM</name>
<dbReference type="InterPro" id="IPR039426">
    <property type="entry name" value="TonB-dep_rcpt-like"/>
</dbReference>
<dbReference type="Pfam" id="PF07715">
    <property type="entry name" value="Plug"/>
    <property type="match status" value="1"/>
</dbReference>
<evidence type="ECO:0000313" key="12">
    <source>
        <dbReference type="EMBL" id="ALJ28069.1"/>
    </source>
</evidence>
<dbReference type="PANTHER" id="PTHR40980">
    <property type="entry name" value="PLUG DOMAIN-CONTAINING PROTEIN"/>
    <property type="match status" value="1"/>
</dbReference>
<dbReference type="EMBL" id="CP012900">
    <property type="protein sequence ID" value="ALJ28069.1"/>
    <property type="molecule type" value="Genomic_DNA"/>
</dbReference>
<evidence type="ECO:0000256" key="5">
    <source>
        <dbReference type="ARBA" id="ARBA00023077"/>
    </source>
</evidence>
<protein>
    <submittedName>
        <fullName evidence="12">TonB-dependent receptor</fullName>
    </submittedName>
</protein>
<gene>
    <name evidence="12" type="ORF">AOT14_16810</name>
</gene>
<dbReference type="AlphaFoldDB" id="A0A0S1AZ36"/>
<dbReference type="Proteomes" id="UP000061010">
    <property type="component" value="Chromosome"/>
</dbReference>
<feature type="domain" description="TonB-dependent receptor-like beta-barrel" evidence="10">
    <location>
        <begin position="312"/>
        <end position="741"/>
    </location>
</feature>
<organism evidence="12 13">
    <name type="scientific">Stenotrophomonas acidaminiphila</name>
    <dbReference type="NCBI Taxonomy" id="128780"/>
    <lineage>
        <taxon>Bacteria</taxon>
        <taxon>Pseudomonadati</taxon>
        <taxon>Pseudomonadota</taxon>
        <taxon>Gammaproteobacteria</taxon>
        <taxon>Lysobacterales</taxon>
        <taxon>Lysobacteraceae</taxon>
        <taxon>Stenotrophomonas</taxon>
    </lineage>
</organism>
<keyword evidence="2 8" id="KW-0813">Transport</keyword>
<comment type="similarity">
    <text evidence="8 9">Belongs to the TonB-dependent receptor family.</text>
</comment>
<keyword evidence="13" id="KW-1185">Reference proteome</keyword>
<proteinExistence type="inferred from homology"/>
<keyword evidence="3 8" id="KW-1134">Transmembrane beta strand</keyword>
<evidence type="ECO:0000259" key="10">
    <source>
        <dbReference type="Pfam" id="PF00593"/>
    </source>
</evidence>
<sequence>MRLSSCSIAVTPLPYREVKVPFIFNPRTFHPMKRNTLALRLSHALVCATLLPAGATFAQASPDGATDGTGEPKQLDTVVVQGEIAYRNRTADIKPVLSYDLEYFQRFEPNTVGDMLKRVPGMTFVGSDIMEFDGAMMRGMAAGYTQVLINGKKVPGAGDDRSFWVDRIPAEMVDHIEILRSASANRSGDAMAGTINIVLRDAYQFDGSYLRVGINRWFDGELNPTFGAVTSGKALGGRLLAGVNVQDRYRGKIKRSDRYTDPGRGELLSWEDQNEVKDGRDYSANVSYSADIGDSGRLSVDGFFVKTDRDVTEVSHEVEYDDGDVIESRVPGLNPVDQQNWGIGAGYRFDMAGGSTRLDLDFARFQDGSAEREEKHEYLNGSWDASEAEAEAVDARDTEVGAKLAHVRPLGAAELEFGIDYRRKKRDVSYTRYAWEAAREGDAVDYALDGVIGSLIEETRLDPYAMLSGHAGALSWETGLRYETTRSDVRHHEDGDAGGQVRRDYNELLPSLHLKWDVSEQTRINLSLARTVKRPNFNELIPALLDGEYGDNDYVGNPRLSPETANGIDLGFERRLGKHGVVGVNLFYRDVSDLIELVNTGQWSEDAHDSYAKDLKKFLAKNPGASEKDFTFAPESWLFTSANVGDGTVRGVEFDLSTPLTALGLPNTGLFLNYSWLDSKVSDFRGERRFNDQARSVYNIGFIHDIPSLAASFGATFRSQGDAYSRILAEEVTVKYGDDLEMFVEKRFGRNLSVRLSAANLLDASKDEFFHKFDNLDDQLGRKYDEYELETEQAGPSYQLVMRWAF</sequence>